<dbReference type="KEGG" id="fgi:OP10G_0043"/>
<keyword evidence="2" id="KW-0805">Transcription regulation</keyword>
<evidence type="ECO:0000259" key="5">
    <source>
        <dbReference type="PROSITE" id="PS50932"/>
    </source>
</evidence>
<protein>
    <submittedName>
        <fullName evidence="6">Transcriptional regulator, LacI family</fullName>
    </submittedName>
</protein>
<sequence>MSTRRPATLKEIGERVGVGASTASVVLNGSKSGTKVSEETRRAILKAAEELNYRPNGLARSLRNRRTGIVGFFSGYEYIDPRNSYIAEVMSGLQAGCALHRLNLLLYTPHSGHGPRDVVANLEDGRLDGLIITARPDHPITALLAGSHLPVVAIADRIPQIPTVSVDAAEGGRLQARHLAERGHRRVLYVPSDYPFPSVVERYRSFHEEAKSLGMTVIDGDPVSGHLENAALPPEIHRRLSEEDLKRISGPERVTAIQCWDDAPAHRVATQLADLGFRVPEDVAVAGYNGCEPSVEPRWKLTTIRAAWPNVGMAAIEVLRASIEGNAFPPETTLPVQLIVGTTT</sequence>
<dbReference type="GO" id="GO:0000976">
    <property type="term" value="F:transcription cis-regulatory region binding"/>
    <property type="evidence" value="ECO:0007669"/>
    <property type="project" value="TreeGrafter"/>
</dbReference>
<keyword evidence="7" id="KW-1185">Reference proteome</keyword>
<dbReference type="OrthoDB" id="9768431at2"/>
<dbReference type="Pfam" id="PF13377">
    <property type="entry name" value="Peripla_BP_3"/>
    <property type="match status" value="1"/>
</dbReference>
<dbReference type="AlphaFoldDB" id="A0A068NIQ4"/>
<dbReference type="SUPFAM" id="SSF47413">
    <property type="entry name" value="lambda repressor-like DNA-binding domains"/>
    <property type="match status" value="1"/>
</dbReference>
<organism evidence="6 7">
    <name type="scientific">Fimbriimonas ginsengisoli Gsoil 348</name>
    <dbReference type="NCBI Taxonomy" id="661478"/>
    <lineage>
        <taxon>Bacteria</taxon>
        <taxon>Bacillati</taxon>
        <taxon>Armatimonadota</taxon>
        <taxon>Fimbriimonadia</taxon>
        <taxon>Fimbriimonadales</taxon>
        <taxon>Fimbriimonadaceae</taxon>
        <taxon>Fimbriimonas</taxon>
    </lineage>
</organism>
<dbReference type="Gene3D" id="3.40.50.2300">
    <property type="match status" value="2"/>
</dbReference>
<dbReference type="PANTHER" id="PTHR30146:SF148">
    <property type="entry name" value="HTH-TYPE TRANSCRIPTIONAL REPRESSOR PURR-RELATED"/>
    <property type="match status" value="1"/>
</dbReference>
<dbReference type="InterPro" id="IPR000843">
    <property type="entry name" value="HTH_LacI"/>
</dbReference>
<evidence type="ECO:0000313" key="6">
    <source>
        <dbReference type="EMBL" id="AIE83411.1"/>
    </source>
</evidence>
<dbReference type="Gene3D" id="1.10.260.40">
    <property type="entry name" value="lambda repressor-like DNA-binding domains"/>
    <property type="match status" value="1"/>
</dbReference>
<keyword evidence="4" id="KW-0804">Transcription</keyword>
<reference evidence="6 7" key="1">
    <citation type="journal article" date="2014" name="PLoS ONE">
        <title>The first complete genome sequence of the class fimbriimonadia in the phylum armatimonadetes.</title>
        <authorList>
            <person name="Hu Z.Y."/>
            <person name="Wang Y.Z."/>
            <person name="Im W.T."/>
            <person name="Wang S.Y."/>
            <person name="Zhao G.P."/>
            <person name="Zheng H.J."/>
            <person name="Quan Z.X."/>
        </authorList>
    </citation>
    <scope>NUCLEOTIDE SEQUENCE [LARGE SCALE GENOMIC DNA]</scope>
    <source>
        <strain evidence="6">Gsoil 348</strain>
    </source>
</reference>
<dbReference type="PROSITE" id="PS50932">
    <property type="entry name" value="HTH_LACI_2"/>
    <property type="match status" value="1"/>
</dbReference>
<keyword evidence="3" id="KW-0238">DNA-binding</keyword>
<dbReference type="Proteomes" id="UP000027982">
    <property type="component" value="Chromosome"/>
</dbReference>
<dbReference type="InterPro" id="IPR028082">
    <property type="entry name" value="Peripla_BP_I"/>
</dbReference>
<evidence type="ECO:0000256" key="1">
    <source>
        <dbReference type="ARBA" id="ARBA00022491"/>
    </source>
</evidence>
<gene>
    <name evidence="6" type="ORF">OP10G_0043</name>
</gene>
<proteinExistence type="predicted"/>
<dbReference type="GO" id="GO:0003700">
    <property type="term" value="F:DNA-binding transcription factor activity"/>
    <property type="evidence" value="ECO:0007669"/>
    <property type="project" value="TreeGrafter"/>
</dbReference>
<dbReference type="eggNOG" id="COG1609">
    <property type="taxonomic scope" value="Bacteria"/>
</dbReference>
<dbReference type="RefSeq" id="WP_025227908.1">
    <property type="nucleotide sequence ID" value="NZ_CP007139.1"/>
</dbReference>
<dbReference type="Pfam" id="PF00356">
    <property type="entry name" value="LacI"/>
    <property type="match status" value="1"/>
</dbReference>
<dbReference type="CDD" id="cd06267">
    <property type="entry name" value="PBP1_LacI_sugar_binding-like"/>
    <property type="match status" value="1"/>
</dbReference>
<dbReference type="PANTHER" id="PTHR30146">
    <property type="entry name" value="LACI-RELATED TRANSCRIPTIONAL REPRESSOR"/>
    <property type="match status" value="1"/>
</dbReference>
<name>A0A068NIQ4_FIMGI</name>
<dbReference type="EMBL" id="CP007139">
    <property type="protein sequence ID" value="AIE83411.1"/>
    <property type="molecule type" value="Genomic_DNA"/>
</dbReference>
<evidence type="ECO:0000313" key="7">
    <source>
        <dbReference type="Proteomes" id="UP000027982"/>
    </source>
</evidence>
<dbReference type="InterPro" id="IPR010982">
    <property type="entry name" value="Lambda_DNA-bd_dom_sf"/>
</dbReference>
<evidence type="ECO:0000256" key="2">
    <source>
        <dbReference type="ARBA" id="ARBA00023015"/>
    </source>
</evidence>
<evidence type="ECO:0000256" key="3">
    <source>
        <dbReference type="ARBA" id="ARBA00023125"/>
    </source>
</evidence>
<dbReference type="CDD" id="cd01392">
    <property type="entry name" value="HTH_LacI"/>
    <property type="match status" value="1"/>
</dbReference>
<accession>A0A068NIQ4</accession>
<dbReference type="SMART" id="SM00354">
    <property type="entry name" value="HTH_LACI"/>
    <property type="match status" value="1"/>
</dbReference>
<dbReference type="HOGENOM" id="CLU_037628_6_1_0"/>
<feature type="domain" description="HTH lacI-type" evidence="5">
    <location>
        <begin position="7"/>
        <end position="64"/>
    </location>
</feature>
<dbReference type="SUPFAM" id="SSF53822">
    <property type="entry name" value="Periplasmic binding protein-like I"/>
    <property type="match status" value="1"/>
</dbReference>
<dbReference type="InterPro" id="IPR046335">
    <property type="entry name" value="LacI/GalR-like_sensor"/>
</dbReference>
<dbReference type="STRING" id="661478.OP10G_0043"/>
<evidence type="ECO:0000256" key="4">
    <source>
        <dbReference type="ARBA" id="ARBA00023163"/>
    </source>
</evidence>
<keyword evidence="1" id="KW-0678">Repressor</keyword>